<organism evidence="1">
    <name type="scientific">Fusobacterium nucleatum CTI-6</name>
    <dbReference type="NCBI Taxonomy" id="1316587"/>
    <lineage>
        <taxon>Bacteria</taxon>
        <taxon>Fusobacteriati</taxon>
        <taxon>Fusobacteriota</taxon>
        <taxon>Fusobacteriia</taxon>
        <taxon>Fusobacteriales</taxon>
        <taxon>Fusobacteriaceae</taxon>
        <taxon>Fusobacterium</taxon>
    </lineage>
</organism>
<reference evidence="1" key="1">
    <citation type="submission" date="2013-10" db="EMBL/GenBank/DDBJ databases">
        <title>The Genome Sequence of Fusobacterium nucleatum CTI-6.</title>
        <authorList>
            <consortium name="The Broad Institute Genomics Platform"/>
            <person name="Earl A."/>
            <person name="Ward D."/>
            <person name="Feldgarden M."/>
            <person name="Gevers D."/>
            <person name="Kostic A."/>
            <person name="Garrett W."/>
            <person name="Young S.K."/>
            <person name="Zeng Q."/>
            <person name="Gargeya S."/>
            <person name="Fitzgerald M."/>
            <person name="Abouelleil A."/>
            <person name="Alvarado L."/>
            <person name="Berlin A.M."/>
            <person name="Chapman S.B."/>
            <person name="Gainer-Dewar J."/>
            <person name="Goldberg J."/>
            <person name="Gnerre S."/>
            <person name="Griggs A."/>
            <person name="Gujja S."/>
            <person name="Hansen M."/>
            <person name="Howarth C."/>
            <person name="Imamovic A."/>
            <person name="Ireland A."/>
            <person name="Larimer J."/>
            <person name="McCowan C."/>
            <person name="Murphy C."/>
            <person name="Pearson M."/>
            <person name="Poon T.W."/>
            <person name="Priest M."/>
            <person name="Roberts A."/>
            <person name="Saif S."/>
            <person name="Shea T."/>
            <person name="Sykes S."/>
            <person name="Wortman J."/>
            <person name="Nusbaum C."/>
            <person name="Birren B."/>
        </authorList>
    </citation>
    <scope>NUCLEOTIDE SEQUENCE [LARGE SCALE GENOMIC DNA]</scope>
    <source>
        <strain evidence="1">CTI-6</strain>
    </source>
</reference>
<dbReference type="AlphaFoldDB" id="U7TN71"/>
<dbReference type="PATRIC" id="fig|1316587.3.peg.2219"/>
<protein>
    <submittedName>
        <fullName evidence="1">Uncharacterized protein</fullName>
    </submittedName>
</protein>
<proteinExistence type="predicted"/>
<name>U7TN71_FUSNU</name>
<accession>U7TN71</accession>
<gene>
    <name evidence="1" type="ORF">HMPREF1767_02248</name>
</gene>
<sequence>MLEIRKIWGDTYLVNGEHLTQDFNEAVLLAYKNKEKIKNFEVDYMEISFWENLKNKIDFIFTILESWM</sequence>
<dbReference type="EMBL" id="AXNV01000035">
    <property type="protein sequence ID" value="ERT45820.1"/>
    <property type="molecule type" value="Genomic_DNA"/>
</dbReference>
<comment type="caution">
    <text evidence="1">The sequence shown here is derived from an EMBL/GenBank/DDBJ whole genome shotgun (WGS) entry which is preliminary data.</text>
</comment>
<evidence type="ECO:0000313" key="1">
    <source>
        <dbReference type="EMBL" id="ERT45820.1"/>
    </source>
</evidence>